<dbReference type="EMBL" id="CAJVPL010002078">
    <property type="protein sequence ID" value="CAG8598530.1"/>
    <property type="molecule type" value="Genomic_DNA"/>
</dbReference>
<feature type="non-terminal residue" evidence="2">
    <location>
        <position position="199"/>
    </location>
</feature>
<comment type="caution">
    <text evidence="2">The sequence shown here is derived from an EMBL/GenBank/DDBJ whole genome shotgun (WGS) entry which is preliminary data.</text>
</comment>
<feature type="signal peptide" evidence="1">
    <location>
        <begin position="1"/>
        <end position="18"/>
    </location>
</feature>
<dbReference type="InterPro" id="IPR027417">
    <property type="entry name" value="P-loop_NTPase"/>
</dbReference>
<accession>A0A9N9GDE5</accession>
<dbReference type="Proteomes" id="UP000789831">
    <property type="component" value="Unassembled WGS sequence"/>
</dbReference>
<proteinExistence type="predicted"/>
<keyword evidence="1" id="KW-0732">Signal</keyword>
<organism evidence="2 3">
    <name type="scientific">Ambispora gerdemannii</name>
    <dbReference type="NCBI Taxonomy" id="144530"/>
    <lineage>
        <taxon>Eukaryota</taxon>
        <taxon>Fungi</taxon>
        <taxon>Fungi incertae sedis</taxon>
        <taxon>Mucoromycota</taxon>
        <taxon>Glomeromycotina</taxon>
        <taxon>Glomeromycetes</taxon>
        <taxon>Archaeosporales</taxon>
        <taxon>Ambisporaceae</taxon>
        <taxon>Ambispora</taxon>
    </lineage>
</organism>
<protein>
    <submittedName>
        <fullName evidence="2">3549_t:CDS:1</fullName>
    </submittedName>
</protein>
<dbReference type="SUPFAM" id="SSF52540">
    <property type="entry name" value="P-loop containing nucleoside triphosphate hydrolases"/>
    <property type="match status" value="1"/>
</dbReference>
<gene>
    <name evidence="2" type="ORF">AGERDE_LOCUS8978</name>
</gene>
<evidence type="ECO:0000313" key="3">
    <source>
        <dbReference type="Proteomes" id="UP000789831"/>
    </source>
</evidence>
<dbReference type="AlphaFoldDB" id="A0A9N9GDE5"/>
<sequence>MFIYFLTISLFYLDGLGGTLLPLRKNDRNFEGIHLDDPDISYRSGKIYFLIKDLIDEKVLLVRAPPYSGKTSLAQLIEYHLVSSSEYSKYRVIRVSMLWESAVGVNCSWETFGKLWKRVIGISWIEWVEQCQQIPTILILDKIQLIYKQERGIDESNETNADVFWRTVKGCLQEMSNIYIIMFGAYGYHSANSAGLSTP</sequence>
<evidence type="ECO:0000313" key="2">
    <source>
        <dbReference type="EMBL" id="CAG8598530.1"/>
    </source>
</evidence>
<reference evidence="2" key="1">
    <citation type="submission" date="2021-06" db="EMBL/GenBank/DDBJ databases">
        <authorList>
            <person name="Kallberg Y."/>
            <person name="Tangrot J."/>
            <person name="Rosling A."/>
        </authorList>
    </citation>
    <scope>NUCLEOTIDE SEQUENCE</scope>
    <source>
        <strain evidence="2">MT106</strain>
    </source>
</reference>
<feature type="chain" id="PRO_5040367915" evidence="1">
    <location>
        <begin position="19"/>
        <end position="199"/>
    </location>
</feature>
<evidence type="ECO:0000256" key="1">
    <source>
        <dbReference type="SAM" id="SignalP"/>
    </source>
</evidence>
<dbReference type="OrthoDB" id="2377646at2759"/>
<name>A0A9N9GDE5_9GLOM</name>
<keyword evidence="3" id="KW-1185">Reference proteome</keyword>